<accession>A0A4R3KLN9</accession>
<organism evidence="2 3">
    <name type="scientific">Anseongella ginsenosidimutans</name>
    <dbReference type="NCBI Taxonomy" id="496056"/>
    <lineage>
        <taxon>Bacteria</taxon>
        <taxon>Pseudomonadati</taxon>
        <taxon>Bacteroidota</taxon>
        <taxon>Sphingobacteriia</taxon>
        <taxon>Sphingobacteriales</taxon>
        <taxon>Sphingobacteriaceae</taxon>
        <taxon>Anseongella</taxon>
    </lineage>
</organism>
<name>A0A4R3KLN9_9SPHI</name>
<comment type="caution">
    <text evidence="2">The sequence shown here is derived from an EMBL/GenBank/DDBJ whole genome shotgun (WGS) entry which is preliminary data.</text>
</comment>
<protein>
    <submittedName>
        <fullName evidence="2">Dihydrofolate reductase</fullName>
    </submittedName>
</protein>
<dbReference type="Proteomes" id="UP000295807">
    <property type="component" value="Unassembled WGS sequence"/>
</dbReference>
<dbReference type="PANTHER" id="PTHR38011">
    <property type="entry name" value="DIHYDROFOLATE REDUCTASE FAMILY PROTEIN (AFU_ORTHOLOGUE AFUA_8G06820)"/>
    <property type="match status" value="1"/>
</dbReference>
<dbReference type="EMBL" id="SMAD01000015">
    <property type="protein sequence ID" value="TCS85059.1"/>
    <property type="molecule type" value="Genomic_DNA"/>
</dbReference>
<evidence type="ECO:0000313" key="3">
    <source>
        <dbReference type="Proteomes" id="UP000295807"/>
    </source>
</evidence>
<dbReference type="AlphaFoldDB" id="A0A4R3KLN9"/>
<dbReference type="Gene3D" id="3.40.430.10">
    <property type="entry name" value="Dihydrofolate Reductase, subunit A"/>
    <property type="match status" value="1"/>
</dbReference>
<dbReference type="Pfam" id="PF01872">
    <property type="entry name" value="RibD_C"/>
    <property type="match status" value="1"/>
</dbReference>
<dbReference type="OrthoDB" id="195113at2"/>
<dbReference type="InterPro" id="IPR024072">
    <property type="entry name" value="DHFR-like_dom_sf"/>
</dbReference>
<evidence type="ECO:0000259" key="1">
    <source>
        <dbReference type="Pfam" id="PF01872"/>
    </source>
</evidence>
<dbReference type="RefSeq" id="WP_132130475.1">
    <property type="nucleotide sequence ID" value="NZ_CP042432.1"/>
</dbReference>
<dbReference type="SUPFAM" id="SSF53597">
    <property type="entry name" value="Dihydrofolate reductase-like"/>
    <property type="match status" value="1"/>
</dbReference>
<feature type="domain" description="Bacterial bifunctional deaminase-reductase C-terminal" evidence="1">
    <location>
        <begin position="2"/>
        <end position="173"/>
    </location>
</feature>
<proteinExistence type="predicted"/>
<sequence>MRKLIMWNIMTLDGYFEGEKNWDLWFHETIWGEELKAFSLEQLNNADYLIFGRVTYEGMAAYWQTATGEIAELMNAIPKIVCSRTLDEASWNNSTLIRENVSDEITKLKSAGNKNMYAFGSANLSETLIKDDLYDELRIGIAPVIAGKGRSLFPQGLPLKKMCLISSQPLETGGVVITYRT</sequence>
<keyword evidence="3" id="KW-1185">Reference proteome</keyword>
<gene>
    <name evidence="2" type="ORF">EDD80_11542</name>
</gene>
<evidence type="ECO:0000313" key="2">
    <source>
        <dbReference type="EMBL" id="TCS85059.1"/>
    </source>
</evidence>
<dbReference type="GO" id="GO:0008703">
    <property type="term" value="F:5-amino-6-(5-phosphoribosylamino)uracil reductase activity"/>
    <property type="evidence" value="ECO:0007669"/>
    <property type="project" value="InterPro"/>
</dbReference>
<dbReference type="GO" id="GO:0009231">
    <property type="term" value="P:riboflavin biosynthetic process"/>
    <property type="evidence" value="ECO:0007669"/>
    <property type="project" value="InterPro"/>
</dbReference>
<dbReference type="InterPro" id="IPR050765">
    <property type="entry name" value="Riboflavin_Biosynth_HTPR"/>
</dbReference>
<reference evidence="2 3" key="1">
    <citation type="submission" date="2019-03" db="EMBL/GenBank/DDBJ databases">
        <title>Genomic Encyclopedia of Type Strains, Phase IV (KMG-IV): sequencing the most valuable type-strain genomes for metagenomic binning, comparative biology and taxonomic classification.</title>
        <authorList>
            <person name="Goeker M."/>
        </authorList>
    </citation>
    <scope>NUCLEOTIDE SEQUENCE [LARGE SCALE GENOMIC DNA]</scope>
    <source>
        <strain evidence="2 3">DSM 21100</strain>
    </source>
</reference>
<dbReference type="PANTHER" id="PTHR38011:SF11">
    <property type="entry name" value="2,5-DIAMINO-6-RIBOSYLAMINO-4(3H)-PYRIMIDINONE 5'-PHOSPHATE REDUCTASE"/>
    <property type="match status" value="1"/>
</dbReference>
<dbReference type="InterPro" id="IPR002734">
    <property type="entry name" value="RibDG_C"/>
</dbReference>